<feature type="transmembrane region" description="Helical" evidence="1">
    <location>
        <begin position="340"/>
        <end position="359"/>
    </location>
</feature>
<evidence type="ECO:0000256" key="1">
    <source>
        <dbReference type="SAM" id="Phobius"/>
    </source>
</evidence>
<proteinExistence type="predicted"/>
<dbReference type="AlphaFoldDB" id="A0A7Y0ANY4"/>
<dbReference type="GO" id="GO:0006355">
    <property type="term" value="P:regulation of DNA-templated transcription"/>
    <property type="evidence" value="ECO:0007669"/>
    <property type="project" value="InterPro"/>
</dbReference>
<evidence type="ECO:0000313" key="3">
    <source>
        <dbReference type="Proteomes" id="UP000544054"/>
    </source>
</evidence>
<comment type="caution">
    <text evidence="2">The sequence shown here is derived from an EMBL/GenBank/DDBJ whole genome shotgun (WGS) entry which is preliminary data.</text>
</comment>
<dbReference type="InterPro" id="IPR016032">
    <property type="entry name" value="Sig_transdc_resp-reg_C-effctor"/>
</dbReference>
<name>A0A7Y0ANY4_9FLAO</name>
<keyword evidence="3" id="KW-1185">Reference proteome</keyword>
<reference evidence="2 3" key="1">
    <citation type="submission" date="2020-04" db="EMBL/GenBank/DDBJ databases">
        <title>Chryseobacterium sp. RP-3-3 sp. nov., isolated from Jeju soil.</title>
        <authorList>
            <person name="Dahal R.H."/>
        </authorList>
    </citation>
    <scope>NUCLEOTIDE SEQUENCE [LARGE SCALE GENOMIC DNA]</scope>
    <source>
        <strain evidence="2 3">RP-3-3</strain>
    </source>
</reference>
<gene>
    <name evidence="2" type="ORF">HHL23_13595</name>
</gene>
<organism evidence="2 3">
    <name type="scientific">Chryseobacterium antibioticum</name>
    <dbReference type="NCBI Taxonomy" id="2728847"/>
    <lineage>
        <taxon>Bacteria</taxon>
        <taxon>Pseudomonadati</taxon>
        <taxon>Bacteroidota</taxon>
        <taxon>Flavobacteriia</taxon>
        <taxon>Flavobacteriales</taxon>
        <taxon>Weeksellaceae</taxon>
        <taxon>Chryseobacterium group</taxon>
        <taxon>Chryseobacterium</taxon>
    </lineage>
</organism>
<dbReference type="InterPro" id="IPR011990">
    <property type="entry name" value="TPR-like_helical_dom_sf"/>
</dbReference>
<dbReference type="SUPFAM" id="SSF46894">
    <property type="entry name" value="C-terminal effector domain of the bipartite response regulators"/>
    <property type="match status" value="1"/>
</dbReference>
<dbReference type="Gene3D" id="1.25.40.10">
    <property type="entry name" value="Tetratricopeptide repeat domain"/>
    <property type="match status" value="2"/>
</dbReference>
<dbReference type="GO" id="GO:0003677">
    <property type="term" value="F:DNA binding"/>
    <property type="evidence" value="ECO:0007669"/>
    <property type="project" value="InterPro"/>
</dbReference>
<evidence type="ECO:0000313" key="2">
    <source>
        <dbReference type="EMBL" id="NML70821.1"/>
    </source>
</evidence>
<dbReference type="SUPFAM" id="SSF48452">
    <property type="entry name" value="TPR-like"/>
    <property type="match status" value="2"/>
</dbReference>
<keyword evidence="1" id="KW-1133">Transmembrane helix</keyword>
<dbReference type="EMBL" id="JABBGI010000016">
    <property type="protein sequence ID" value="NML70821.1"/>
    <property type="molecule type" value="Genomic_DNA"/>
</dbReference>
<evidence type="ECO:0008006" key="4">
    <source>
        <dbReference type="Google" id="ProtNLM"/>
    </source>
</evidence>
<keyword evidence="1" id="KW-0472">Membrane</keyword>
<sequence>MSIKKLLLFLVLSSNLYFSQNREKIQEIDSLINLADQNIDVDFDKTLLFAEKAITKAKKENDPERITKAYFYAAKSLVFFRRLEKSTQYIEEGLRVNALTNDVLLKSLFLSLKGSYYSRMSLFEESFQSKQKALKLIELNHDLESQLLIADLYISFADYYTDTNDFESAHLYADKSIDAIEKIPEQKYLSAKKIFREKPFIYFYKSWILLQEKRPDEALPFIQKAYNNAILEKYNYMALFYEIYGDYYFQTQAHPKAIEYYLKTVDNKEKFHQNHALVDSKIAASYKALGDYKNMSLYSERAGIRLETDRKDDLEFVQNEFNQTLKKEKTDKINLQKKNFYTILLVIFISVLLLIIVLLRSRKIRKRKRKIIQEQEYLLSEKKIEIKEREIEIEKLQKDTFEEVLQLAKQNDPAFLARFQEVYPEFCNNILELQPDILTSELILCAYLKLNFSTKDIATYTFVTAKAIQNRKNRIRKRLNIPSDADIYIWINDL</sequence>
<accession>A0A7Y0ANY4</accession>
<dbReference type="Proteomes" id="UP000544054">
    <property type="component" value="Unassembled WGS sequence"/>
</dbReference>
<dbReference type="RefSeq" id="WP_169235339.1">
    <property type="nucleotide sequence ID" value="NZ_JABBGI010000016.1"/>
</dbReference>
<keyword evidence="1" id="KW-0812">Transmembrane</keyword>
<protein>
    <recommendedName>
        <fullName evidence="4">HTH luxR-type domain-containing protein</fullName>
    </recommendedName>
</protein>